<dbReference type="PANTHER" id="PTHR24421">
    <property type="entry name" value="NITRATE/NITRITE SENSOR PROTEIN NARX-RELATED"/>
    <property type="match status" value="1"/>
</dbReference>
<dbReference type="InterPro" id="IPR003594">
    <property type="entry name" value="HATPase_dom"/>
</dbReference>
<feature type="domain" description="Histidine kinase" evidence="7">
    <location>
        <begin position="1"/>
        <end position="65"/>
    </location>
</feature>
<evidence type="ECO:0000256" key="3">
    <source>
        <dbReference type="ARBA" id="ARBA00022679"/>
    </source>
</evidence>
<dbReference type="InterPro" id="IPR050482">
    <property type="entry name" value="Sensor_HK_TwoCompSys"/>
</dbReference>
<feature type="region of interest" description="Disordered" evidence="6">
    <location>
        <begin position="51"/>
        <end position="70"/>
    </location>
</feature>
<evidence type="ECO:0000256" key="4">
    <source>
        <dbReference type="ARBA" id="ARBA00022777"/>
    </source>
</evidence>
<protein>
    <recommendedName>
        <fullName evidence="2">histidine kinase</fullName>
        <ecNumber evidence="2">2.7.13.3</ecNumber>
    </recommendedName>
</protein>
<accession>A0ABP9SUC3</accession>
<dbReference type="Proteomes" id="UP001501570">
    <property type="component" value="Unassembled WGS sequence"/>
</dbReference>
<evidence type="ECO:0000256" key="5">
    <source>
        <dbReference type="ARBA" id="ARBA00023012"/>
    </source>
</evidence>
<sequence length="70" mass="7209">MEDQVTLDVRDDGVGFEPSEVPIREDGGFGLKAMRQRLQRIAGLLEVESEPGGGTAISASVPAIPSGGAA</sequence>
<organism evidence="8 9">
    <name type="scientific">Rugosimonospora acidiphila</name>
    <dbReference type="NCBI Taxonomy" id="556531"/>
    <lineage>
        <taxon>Bacteria</taxon>
        <taxon>Bacillati</taxon>
        <taxon>Actinomycetota</taxon>
        <taxon>Actinomycetes</taxon>
        <taxon>Micromonosporales</taxon>
        <taxon>Micromonosporaceae</taxon>
        <taxon>Rugosimonospora</taxon>
    </lineage>
</organism>
<dbReference type="PANTHER" id="PTHR24421:SF62">
    <property type="entry name" value="SENSORY TRANSDUCTION HISTIDINE KINASE"/>
    <property type="match status" value="1"/>
</dbReference>
<reference evidence="9" key="1">
    <citation type="journal article" date="2019" name="Int. J. Syst. Evol. Microbiol.">
        <title>The Global Catalogue of Microorganisms (GCM) 10K type strain sequencing project: providing services to taxonomists for standard genome sequencing and annotation.</title>
        <authorList>
            <consortium name="The Broad Institute Genomics Platform"/>
            <consortium name="The Broad Institute Genome Sequencing Center for Infectious Disease"/>
            <person name="Wu L."/>
            <person name="Ma J."/>
        </authorList>
    </citation>
    <scope>NUCLEOTIDE SEQUENCE [LARGE SCALE GENOMIC DNA]</scope>
    <source>
        <strain evidence="9">JCM 18304</strain>
    </source>
</reference>
<keyword evidence="3" id="KW-0808">Transferase</keyword>
<dbReference type="RefSeq" id="WP_345639022.1">
    <property type="nucleotide sequence ID" value="NZ_BAABJQ010000050.1"/>
</dbReference>
<proteinExistence type="predicted"/>
<keyword evidence="4" id="KW-0418">Kinase</keyword>
<comment type="catalytic activity">
    <reaction evidence="1">
        <text>ATP + protein L-histidine = ADP + protein N-phospho-L-histidine.</text>
        <dbReference type="EC" id="2.7.13.3"/>
    </reaction>
</comment>
<keyword evidence="5" id="KW-0902">Two-component regulatory system</keyword>
<gene>
    <name evidence="8" type="ORF">GCM10023322_81270</name>
</gene>
<evidence type="ECO:0000256" key="6">
    <source>
        <dbReference type="SAM" id="MobiDB-lite"/>
    </source>
</evidence>
<dbReference type="SUPFAM" id="SSF55874">
    <property type="entry name" value="ATPase domain of HSP90 chaperone/DNA topoisomerase II/histidine kinase"/>
    <property type="match status" value="1"/>
</dbReference>
<dbReference type="EMBL" id="BAABJQ010000050">
    <property type="protein sequence ID" value="GAA5201398.1"/>
    <property type="molecule type" value="Genomic_DNA"/>
</dbReference>
<dbReference type="PRINTS" id="PR00344">
    <property type="entry name" value="BCTRLSENSOR"/>
</dbReference>
<dbReference type="EC" id="2.7.13.3" evidence="2"/>
<dbReference type="CDD" id="cd16917">
    <property type="entry name" value="HATPase_UhpB-NarQ-NarX-like"/>
    <property type="match status" value="1"/>
</dbReference>
<dbReference type="InterPro" id="IPR036890">
    <property type="entry name" value="HATPase_C_sf"/>
</dbReference>
<evidence type="ECO:0000259" key="7">
    <source>
        <dbReference type="PROSITE" id="PS50109"/>
    </source>
</evidence>
<comment type="caution">
    <text evidence="8">The sequence shown here is derived from an EMBL/GenBank/DDBJ whole genome shotgun (WGS) entry which is preliminary data.</text>
</comment>
<evidence type="ECO:0000256" key="2">
    <source>
        <dbReference type="ARBA" id="ARBA00012438"/>
    </source>
</evidence>
<name>A0ABP9SUC3_9ACTN</name>
<dbReference type="PROSITE" id="PS50109">
    <property type="entry name" value="HIS_KIN"/>
    <property type="match status" value="1"/>
</dbReference>
<dbReference type="InterPro" id="IPR005467">
    <property type="entry name" value="His_kinase_dom"/>
</dbReference>
<dbReference type="InterPro" id="IPR004358">
    <property type="entry name" value="Sig_transdc_His_kin-like_C"/>
</dbReference>
<keyword evidence="9" id="KW-1185">Reference proteome</keyword>
<evidence type="ECO:0000256" key="1">
    <source>
        <dbReference type="ARBA" id="ARBA00000085"/>
    </source>
</evidence>
<feature type="region of interest" description="Disordered" evidence="6">
    <location>
        <begin position="1"/>
        <end position="21"/>
    </location>
</feature>
<evidence type="ECO:0000313" key="8">
    <source>
        <dbReference type="EMBL" id="GAA5201398.1"/>
    </source>
</evidence>
<dbReference type="Gene3D" id="3.30.565.10">
    <property type="entry name" value="Histidine kinase-like ATPase, C-terminal domain"/>
    <property type="match status" value="1"/>
</dbReference>
<evidence type="ECO:0000313" key="9">
    <source>
        <dbReference type="Proteomes" id="UP001501570"/>
    </source>
</evidence>
<dbReference type="Pfam" id="PF02518">
    <property type="entry name" value="HATPase_c"/>
    <property type="match status" value="1"/>
</dbReference>